<feature type="binding site" evidence="15 16">
    <location>
        <begin position="136"/>
        <end position="141"/>
    </location>
    <ligand>
        <name>S-adenosyl-L-methionine</name>
        <dbReference type="ChEBI" id="CHEBI:59789"/>
    </ligand>
</feature>
<keyword evidence="8 15" id="KW-0489">Methyltransferase</keyword>
<dbReference type="GO" id="GO:0002939">
    <property type="term" value="P:tRNA N1-guanine methylation"/>
    <property type="evidence" value="ECO:0007669"/>
    <property type="project" value="TreeGrafter"/>
</dbReference>
<keyword evidence="11 15" id="KW-0819">tRNA processing</keyword>
<dbReference type="EMBL" id="CP022203">
    <property type="protein sequence ID" value="ATB47871.1"/>
    <property type="molecule type" value="Genomic_DNA"/>
</dbReference>
<evidence type="ECO:0000256" key="10">
    <source>
        <dbReference type="ARBA" id="ARBA00022691"/>
    </source>
</evidence>
<evidence type="ECO:0000256" key="1">
    <source>
        <dbReference type="ARBA" id="ARBA00002634"/>
    </source>
</evidence>
<dbReference type="Gene3D" id="3.40.1280.10">
    <property type="match status" value="1"/>
</dbReference>
<comment type="function">
    <text evidence="1 15 17">Specifically methylates guanosine-37 in various tRNAs.</text>
</comment>
<dbReference type="InterPro" id="IPR002649">
    <property type="entry name" value="tRNA_m1G_MeTrfase_TrmD"/>
</dbReference>
<evidence type="ECO:0000259" key="18">
    <source>
        <dbReference type="Pfam" id="PF01746"/>
    </source>
</evidence>
<dbReference type="PANTHER" id="PTHR46417">
    <property type="entry name" value="TRNA (GUANINE-N(1)-)-METHYLTRANSFERASE"/>
    <property type="match status" value="1"/>
</dbReference>
<keyword evidence="7 15" id="KW-0963">Cytoplasm</keyword>
<dbReference type="HAMAP" id="MF_00605">
    <property type="entry name" value="TrmD"/>
    <property type="match status" value="1"/>
</dbReference>
<evidence type="ECO:0000256" key="14">
    <source>
        <dbReference type="ARBA" id="ARBA00047783"/>
    </source>
</evidence>
<dbReference type="GO" id="GO:0005829">
    <property type="term" value="C:cytosol"/>
    <property type="evidence" value="ECO:0007669"/>
    <property type="project" value="TreeGrafter"/>
</dbReference>
<comment type="similarity">
    <text evidence="3 15 17">Belongs to the RNA methyltransferase TrmD family.</text>
</comment>
<keyword evidence="20" id="KW-1185">Reference proteome</keyword>
<dbReference type="CDD" id="cd18080">
    <property type="entry name" value="TrmD-like"/>
    <property type="match status" value="1"/>
</dbReference>
<dbReference type="PANTHER" id="PTHR46417:SF1">
    <property type="entry name" value="TRNA (GUANINE-N(1)-)-METHYLTRANSFERASE"/>
    <property type="match status" value="1"/>
</dbReference>
<protein>
    <recommendedName>
        <fullName evidence="6 15">tRNA (guanine-N(1)-)-methyltransferase</fullName>
        <ecNumber evidence="5 15">2.1.1.228</ecNumber>
    </recommendedName>
    <alternativeName>
        <fullName evidence="12 15">M1G-methyltransferase</fullName>
    </alternativeName>
    <alternativeName>
        <fullName evidence="13 15">tRNA [GM37] methyltransferase</fullName>
    </alternativeName>
</protein>
<evidence type="ECO:0000256" key="13">
    <source>
        <dbReference type="ARBA" id="ARBA00033392"/>
    </source>
</evidence>
<name>A0A250JWZ8_9BACT</name>
<dbReference type="InterPro" id="IPR029028">
    <property type="entry name" value="Alpha/beta_knot_MTases"/>
</dbReference>
<evidence type="ECO:0000256" key="2">
    <source>
        <dbReference type="ARBA" id="ARBA00004496"/>
    </source>
</evidence>
<dbReference type="FunFam" id="1.10.1270.20:FF:000001">
    <property type="entry name" value="tRNA (guanine-N(1)-)-methyltransferase"/>
    <property type="match status" value="1"/>
</dbReference>
<dbReference type="InterPro" id="IPR016009">
    <property type="entry name" value="tRNA_MeTrfase_TRMD/TRM10"/>
</dbReference>
<dbReference type="RefSeq" id="WP_095958907.1">
    <property type="nucleotide sequence ID" value="NZ_CP022203.1"/>
</dbReference>
<evidence type="ECO:0000256" key="4">
    <source>
        <dbReference type="ARBA" id="ARBA00011738"/>
    </source>
</evidence>
<dbReference type="SUPFAM" id="SSF75217">
    <property type="entry name" value="alpha/beta knot"/>
    <property type="match status" value="1"/>
</dbReference>
<dbReference type="OrthoDB" id="9807416at2"/>
<evidence type="ECO:0000256" key="15">
    <source>
        <dbReference type="HAMAP-Rule" id="MF_00605"/>
    </source>
</evidence>
<comment type="subunit">
    <text evidence="4 15 17">Homodimer.</text>
</comment>
<evidence type="ECO:0000256" key="16">
    <source>
        <dbReference type="PIRSR" id="PIRSR000386-1"/>
    </source>
</evidence>
<dbReference type="EC" id="2.1.1.228" evidence="5 15"/>
<gene>
    <name evidence="15" type="primary">trmD</name>
    <name evidence="19" type="ORF">MYMAC_003490</name>
</gene>
<feature type="domain" description="tRNA methyltransferase TRMD/TRM10-type" evidence="18">
    <location>
        <begin position="7"/>
        <end position="228"/>
    </location>
</feature>
<accession>A0A250JWZ8</accession>
<dbReference type="GO" id="GO:0052906">
    <property type="term" value="F:tRNA (guanine(37)-N1)-methyltransferase activity"/>
    <property type="evidence" value="ECO:0007669"/>
    <property type="project" value="UniProtKB-UniRule"/>
</dbReference>
<dbReference type="NCBIfam" id="TIGR00088">
    <property type="entry name" value="trmD"/>
    <property type="match status" value="1"/>
</dbReference>
<evidence type="ECO:0000256" key="8">
    <source>
        <dbReference type="ARBA" id="ARBA00022603"/>
    </source>
</evidence>
<evidence type="ECO:0000256" key="9">
    <source>
        <dbReference type="ARBA" id="ARBA00022679"/>
    </source>
</evidence>
<dbReference type="Proteomes" id="UP000217343">
    <property type="component" value="Chromosome"/>
</dbReference>
<dbReference type="Pfam" id="PF01746">
    <property type="entry name" value="tRNA_m1G_MT"/>
    <property type="match status" value="1"/>
</dbReference>
<reference evidence="19 20" key="1">
    <citation type="submission" date="2017-06" db="EMBL/GenBank/DDBJ databases">
        <title>Sequencing and comparative analysis of myxobacterial genomes.</title>
        <authorList>
            <person name="Rupp O."/>
            <person name="Goesmann A."/>
            <person name="Sogaard-Andersen L."/>
        </authorList>
    </citation>
    <scope>NUCLEOTIDE SEQUENCE [LARGE SCALE GENOMIC DNA]</scope>
    <source>
        <strain evidence="19 20">DSM 14697</strain>
    </source>
</reference>
<comment type="catalytic activity">
    <reaction evidence="14 15 17">
        <text>guanosine(37) in tRNA + S-adenosyl-L-methionine = N(1)-methylguanosine(37) in tRNA + S-adenosyl-L-homocysteine + H(+)</text>
        <dbReference type="Rhea" id="RHEA:36899"/>
        <dbReference type="Rhea" id="RHEA-COMP:10145"/>
        <dbReference type="Rhea" id="RHEA-COMP:10147"/>
        <dbReference type="ChEBI" id="CHEBI:15378"/>
        <dbReference type="ChEBI" id="CHEBI:57856"/>
        <dbReference type="ChEBI" id="CHEBI:59789"/>
        <dbReference type="ChEBI" id="CHEBI:73542"/>
        <dbReference type="ChEBI" id="CHEBI:74269"/>
        <dbReference type="EC" id="2.1.1.228"/>
    </reaction>
</comment>
<evidence type="ECO:0000256" key="11">
    <source>
        <dbReference type="ARBA" id="ARBA00022694"/>
    </source>
</evidence>
<feature type="binding site" evidence="15 16">
    <location>
        <position position="117"/>
    </location>
    <ligand>
        <name>S-adenosyl-L-methionine</name>
        <dbReference type="ChEBI" id="CHEBI:59789"/>
    </ligand>
</feature>
<proteinExistence type="inferred from homology"/>
<keyword evidence="10 15" id="KW-0949">S-adenosyl-L-methionine</keyword>
<evidence type="ECO:0000256" key="5">
    <source>
        <dbReference type="ARBA" id="ARBA00012807"/>
    </source>
</evidence>
<evidence type="ECO:0000256" key="6">
    <source>
        <dbReference type="ARBA" id="ARBA00014679"/>
    </source>
</evidence>
<dbReference type="InterPro" id="IPR023148">
    <property type="entry name" value="tRNA_m1G_MeTrfase_C_sf"/>
</dbReference>
<dbReference type="Gene3D" id="1.10.1270.20">
    <property type="entry name" value="tRNA(m1g37)methyltransferase, domain 2"/>
    <property type="match status" value="1"/>
</dbReference>
<evidence type="ECO:0000256" key="7">
    <source>
        <dbReference type="ARBA" id="ARBA00022490"/>
    </source>
</evidence>
<dbReference type="KEGG" id="mmas:MYMAC_003490"/>
<evidence type="ECO:0000256" key="17">
    <source>
        <dbReference type="RuleBase" id="RU003464"/>
    </source>
</evidence>
<dbReference type="AlphaFoldDB" id="A0A250JWZ8"/>
<evidence type="ECO:0000256" key="12">
    <source>
        <dbReference type="ARBA" id="ARBA00029736"/>
    </source>
</evidence>
<dbReference type="FunFam" id="3.40.1280.10:FF:000001">
    <property type="entry name" value="tRNA (guanine-N(1)-)-methyltransferase"/>
    <property type="match status" value="1"/>
</dbReference>
<comment type="subcellular location">
    <subcellularLocation>
        <location evidence="2 15 17">Cytoplasm</location>
    </subcellularLocation>
</comment>
<organism evidence="19 20">
    <name type="scientific">Corallococcus macrosporus DSM 14697</name>
    <dbReference type="NCBI Taxonomy" id="1189310"/>
    <lineage>
        <taxon>Bacteria</taxon>
        <taxon>Pseudomonadati</taxon>
        <taxon>Myxococcota</taxon>
        <taxon>Myxococcia</taxon>
        <taxon>Myxococcales</taxon>
        <taxon>Cystobacterineae</taxon>
        <taxon>Myxococcaceae</taxon>
        <taxon>Corallococcus</taxon>
    </lineage>
</organism>
<evidence type="ECO:0000313" key="20">
    <source>
        <dbReference type="Proteomes" id="UP000217343"/>
    </source>
</evidence>
<dbReference type="NCBIfam" id="NF000648">
    <property type="entry name" value="PRK00026.1"/>
    <property type="match status" value="1"/>
</dbReference>
<keyword evidence="9 15" id="KW-0808">Transferase</keyword>
<sequence length="247" mass="26858">MSPPYPVEILTLFPGMVSGYLGASILGKAQEKGLLATTLTDIREFAEGKHRVTDDAPYGGGAGMVMKPEPLVAAIEAAKARHPGARVLLMSPRGPTFTQATARELVRHEAGLILVCGRYEGVDERVMAHLDGELSLGDFVLTGGELAAMTVVDAVARLVPGVLGNVDSSVTESFEEGLLEHPQYTRPPVFRGAEVPAVLQSGDHARIARWRRWKALVLTQERRPDLYARLELSKADQKLLARREEEL</sequence>
<dbReference type="InterPro" id="IPR029026">
    <property type="entry name" value="tRNA_m1G_MTases_N"/>
</dbReference>
<evidence type="ECO:0000256" key="3">
    <source>
        <dbReference type="ARBA" id="ARBA00007630"/>
    </source>
</evidence>
<evidence type="ECO:0000313" key="19">
    <source>
        <dbReference type="EMBL" id="ATB47871.1"/>
    </source>
</evidence>
<dbReference type="PIRSF" id="PIRSF000386">
    <property type="entry name" value="tRNA_mtase"/>
    <property type="match status" value="1"/>
</dbReference>